<dbReference type="SUPFAM" id="SSF50494">
    <property type="entry name" value="Trypsin-like serine proteases"/>
    <property type="match status" value="1"/>
</dbReference>
<accession>A0A0Q9X208</accession>
<feature type="signal peptide" evidence="3">
    <location>
        <begin position="1"/>
        <end position="20"/>
    </location>
</feature>
<dbReference type="PANTHER" id="PTHR24252">
    <property type="entry name" value="ACROSIN-RELATED"/>
    <property type="match status" value="1"/>
</dbReference>
<dbReference type="Gene3D" id="2.40.10.10">
    <property type="entry name" value="Trypsin-like serine proteases"/>
    <property type="match status" value="1"/>
</dbReference>
<evidence type="ECO:0000259" key="4">
    <source>
        <dbReference type="PROSITE" id="PS50240"/>
    </source>
</evidence>
<evidence type="ECO:0000256" key="3">
    <source>
        <dbReference type="SAM" id="SignalP"/>
    </source>
</evidence>
<dbReference type="PRINTS" id="PR00722">
    <property type="entry name" value="CHYMOTRYPSIN"/>
</dbReference>
<dbReference type="InterPro" id="IPR001314">
    <property type="entry name" value="Peptidase_S1A"/>
</dbReference>
<keyword evidence="2" id="KW-1133">Transmembrane helix</keyword>
<protein>
    <recommendedName>
        <fullName evidence="4">Peptidase S1 domain-containing protein</fullName>
    </recommendedName>
</protein>
<proteinExistence type="predicted"/>
<dbReference type="GO" id="GO:0004252">
    <property type="term" value="F:serine-type endopeptidase activity"/>
    <property type="evidence" value="ECO:0007669"/>
    <property type="project" value="InterPro"/>
</dbReference>
<dbReference type="OrthoDB" id="6380398at2759"/>
<dbReference type="InParanoid" id="A0A0Q9X208"/>
<dbReference type="InterPro" id="IPR001254">
    <property type="entry name" value="Trypsin_dom"/>
</dbReference>
<dbReference type="EMBL" id="CH963920">
    <property type="protein sequence ID" value="KRF98795.1"/>
    <property type="molecule type" value="Genomic_DNA"/>
</dbReference>
<dbReference type="Pfam" id="PF00089">
    <property type="entry name" value="Trypsin"/>
    <property type="match status" value="1"/>
</dbReference>
<dbReference type="AlphaFoldDB" id="A0A0Q9X208"/>
<keyword evidence="1" id="KW-1015">Disulfide bond</keyword>
<keyword evidence="2" id="KW-0812">Transmembrane</keyword>
<keyword evidence="3" id="KW-0732">Signal</keyword>
<feature type="transmembrane region" description="Helical" evidence="2">
    <location>
        <begin position="49"/>
        <end position="69"/>
    </location>
</feature>
<name>A0A0Q9X208_DROWI</name>
<feature type="domain" description="Peptidase S1" evidence="4">
    <location>
        <begin position="26"/>
        <end position="184"/>
    </location>
</feature>
<keyword evidence="6" id="KW-1185">Reference proteome</keyword>
<dbReference type="InterPro" id="IPR043504">
    <property type="entry name" value="Peptidase_S1_PA_chymotrypsin"/>
</dbReference>
<dbReference type="Proteomes" id="UP000007798">
    <property type="component" value="Unassembled WGS sequence"/>
</dbReference>
<evidence type="ECO:0000256" key="1">
    <source>
        <dbReference type="ARBA" id="ARBA00023157"/>
    </source>
</evidence>
<dbReference type="GO" id="GO:0006508">
    <property type="term" value="P:proteolysis"/>
    <property type="evidence" value="ECO:0007669"/>
    <property type="project" value="InterPro"/>
</dbReference>
<feature type="chain" id="PRO_5006387429" description="Peptidase S1 domain-containing protein" evidence="3">
    <location>
        <begin position="21"/>
        <end position="184"/>
    </location>
</feature>
<evidence type="ECO:0000313" key="5">
    <source>
        <dbReference type="EMBL" id="KRF98795.1"/>
    </source>
</evidence>
<evidence type="ECO:0000313" key="6">
    <source>
        <dbReference type="Proteomes" id="UP000007798"/>
    </source>
</evidence>
<gene>
    <name evidence="5" type="primary">Dwil\GK26836</name>
    <name evidence="5" type="ORF">Dwil_GK26836</name>
</gene>
<sequence>MWSSNSVVPSLCLLLIICSAVEVIGIIGGRYARLGMFPHHVSLHAYNTYIAGGSLVSATFVLTCAHCIIHDLNIYTIRAGTIDLKDTGFQTLLPKEFIRHPKHDPETFDYDIGLIRLTKPAILNDNVQIIPMAPSDAIYVKDTLAITMGYGDIDPIKTRQDCLKYEKTMDETIHAMEIPVADWL</sequence>
<dbReference type="InterPro" id="IPR009003">
    <property type="entry name" value="Peptidase_S1_PA"/>
</dbReference>
<dbReference type="FunFam" id="2.40.10.10:FF:000068">
    <property type="entry name" value="transmembrane protease serine 2"/>
    <property type="match status" value="1"/>
</dbReference>
<keyword evidence="2" id="KW-0472">Membrane</keyword>
<reference evidence="5 6" key="1">
    <citation type="journal article" date="2007" name="Nature">
        <title>Evolution of genes and genomes on the Drosophila phylogeny.</title>
        <authorList>
            <consortium name="Drosophila 12 Genomes Consortium"/>
            <person name="Clark A.G."/>
            <person name="Eisen M.B."/>
            <person name="Smith D.R."/>
            <person name="Bergman C.M."/>
            <person name="Oliver B."/>
            <person name="Markow T.A."/>
            <person name="Kaufman T.C."/>
            <person name="Kellis M."/>
            <person name="Gelbart W."/>
            <person name="Iyer V.N."/>
            <person name="Pollard D.A."/>
            <person name="Sackton T.B."/>
            <person name="Larracuente A.M."/>
            <person name="Singh N.D."/>
            <person name="Abad J.P."/>
            <person name="Abt D.N."/>
            <person name="Adryan B."/>
            <person name="Aguade M."/>
            <person name="Akashi H."/>
            <person name="Anderson W.W."/>
            <person name="Aquadro C.F."/>
            <person name="Ardell D.H."/>
            <person name="Arguello R."/>
            <person name="Artieri C.G."/>
            <person name="Barbash D.A."/>
            <person name="Barker D."/>
            <person name="Barsanti P."/>
            <person name="Batterham P."/>
            <person name="Batzoglou S."/>
            <person name="Begun D."/>
            <person name="Bhutkar A."/>
            <person name="Blanco E."/>
            <person name="Bosak S.A."/>
            <person name="Bradley R.K."/>
            <person name="Brand A.D."/>
            <person name="Brent M.R."/>
            <person name="Brooks A.N."/>
            <person name="Brown R.H."/>
            <person name="Butlin R.K."/>
            <person name="Caggese C."/>
            <person name="Calvi B.R."/>
            <person name="Bernardo de Carvalho A."/>
            <person name="Caspi A."/>
            <person name="Castrezana S."/>
            <person name="Celniker S.E."/>
            <person name="Chang J.L."/>
            <person name="Chapple C."/>
            <person name="Chatterji S."/>
            <person name="Chinwalla A."/>
            <person name="Civetta A."/>
            <person name="Clifton S.W."/>
            <person name="Comeron J.M."/>
            <person name="Costello J.C."/>
            <person name="Coyne J.A."/>
            <person name="Daub J."/>
            <person name="David R.G."/>
            <person name="Delcher A.L."/>
            <person name="Delehaunty K."/>
            <person name="Do C.B."/>
            <person name="Ebling H."/>
            <person name="Edwards K."/>
            <person name="Eickbush T."/>
            <person name="Evans J.D."/>
            <person name="Filipski A."/>
            <person name="Findeiss S."/>
            <person name="Freyhult E."/>
            <person name="Fulton L."/>
            <person name="Fulton R."/>
            <person name="Garcia A.C."/>
            <person name="Gardiner A."/>
            <person name="Garfield D.A."/>
            <person name="Garvin B.E."/>
            <person name="Gibson G."/>
            <person name="Gilbert D."/>
            <person name="Gnerre S."/>
            <person name="Godfrey J."/>
            <person name="Good R."/>
            <person name="Gotea V."/>
            <person name="Gravely B."/>
            <person name="Greenberg A.J."/>
            <person name="Griffiths-Jones S."/>
            <person name="Gross S."/>
            <person name="Guigo R."/>
            <person name="Gustafson E.A."/>
            <person name="Haerty W."/>
            <person name="Hahn M.W."/>
            <person name="Halligan D.L."/>
            <person name="Halpern A.L."/>
            <person name="Halter G.M."/>
            <person name="Han M.V."/>
            <person name="Heger A."/>
            <person name="Hillier L."/>
            <person name="Hinrichs A.S."/>
            <person name="Holmes I."/>
            <person name="Hoskins R.A."/>
            <person name="Hubisz M.J."/>
            <person name="Hultmark D."/>
            <person name="Huntley M.A."/>
            <person name="Jaffe D.B."/>
            <person name="Jagadeeshan S."/>
            <person name="Jeck W.R."/>
            <person name="Johnson J."/>
            <person name="Jones C.D."/>
            <person name="Jordan W.C."/>
            <person name="Karpen G.H."/>
            <person name="Kataoka E."/>
            <person name="Keightley P.D."/>
            <person name="Kheradpour P."/>
            <person name="Kirkness E.F."/>
            <person name="Koerich L.B."/>
            <person name="Kristiansen K."/>
            <person name="Kudrna D."/>
            <person name="Kulathinal R.J."/>
            <person name="Kumar S."/>
            <person name="Kwok R."/>
            <person name="Lander E."/>
            <person name="Langley C.H."/>
            <person name="Lapoint R."/>
            <person name="Lazzaro B.P."/>
            <person name="Lee S.J."/>
            <person name="Levesque L."/>
            <person name="Li R."/>
            <person name="Lin C.F."/>
            <person name="Lin M.F."/>
            <person name="Lindblad-Toh K."/>
            <person name="Llopart A."/>
            <person name="Long M."/>
            <person name="Low L."/>
            <person name="Lozovsky E."/>
            <person name="Lu J."/>
            <person name="Luo M."/>
            <person name="Machado C.A."/>
            <person name="Makalowski W."/>
            <person name="Marzo M."/>
            <person name="Matsuda M."/>
            <person name="Matzkin L."/>
            <person name="McAllister B."/>
            <person name="McBride C.S."/>
            <person name="McKernan B."/>
            <person name="McKernan K."/>
            <person name="Mendez-Lago M."/>
            <person name="Minx P."/>
            <person name="Mollenhauer M.U."/>
            <person name="Montooth K."/>
            <person name="Mount S.M."/>
            <person name="Mu X."/>
            <person name="Myers E."/>
            <person name="Negre B."/>
            <person name="Newfeld S."/>
            <person name="Nielsen R."/>
            <person name="Noor M.A."/>
            <person name="O'Grady P."/>
            <person name="Pachter L."/>
            <person name="Papaceit M."/>
            <person name="Parisi M.J."/>
            <person name="Parisi M."/>
            <person name="Parts L."/>
            <person name="Pedersen J.S."/>
            <person name="Pesole G."/>
            <person name="Phillippy A.M."/>
            <person name="Ponting C.P."/>
            <person name="Pop M."/>
            <person name="Porcelli D."/>
            <person name="Powell J.R."/>
            <person name="Prohaska S."/>
            <person name="Pruitt K."/>
            <person name="Puig M."/>
            <person name="Quesneville H."/>
            <person name="Ram K.R."/>
            <person name="Rand D."/>
            <person name="Rasmussen M.D."/>
            <person name="Reed L.K."/>
            <person name="Reenan R."/>
            <person name="Reily A."/>
            <person name="Remington K.A."/>
            <person name="Rieger T.T."/>
            <person name="Ritchie M.G."/>
            <person name="Robin C."/>
            <person name="Rogers Y.H."/>
            <person name="Rohde C."/>
            <person name="Rozas J."/>
            <person name="Rubenfield M.J."/>
            <person name="Ruiz A."/>
            <person name="Russo S."/>
            <person name="Salzberg S.L."/>
            <person name="Sanchez-Gracia A."/>
            <person name="Saranga D.J."/>
            <person name="Sato H."/>
            <person name="Schaeffer S.W."/>
            <person name="Schatz M.C."/>
            <person name="Schlenke T."/>
            <person name="Schwartz R."/>
            <person name="Segarra C."/>
            <person name="Singh R.S."/>
            <person name="Sirot L."/>
            <person name="Sirota M."/>
            <person name="Sisneros N.B."/>
            <person name="Smith C.D."/>
            <person name="Smith T.F."/>
            <person name="Spieth J."/>
            <person name="Stage D.E."/>
            <person name="Stark A."/>
            <person name="Stephan W."/>
            <person name="Strausberg R.L."/>
            <person name="Strempel S."/>
            <person name="Sturgill D."/>
            <person name="Sutton G."/>
            <person name="Sutton G.G."/>
            <person name="Tao W."/>
            <person name="Teichmann S."/>
            <person name="Tobari Y.N."/>
            <person name="Tomimura Y."/>
            <person name="Tsolas J.M."/>
            <person name="Valente V.L."/>
            <person name="Venter E."/>
            <person name="Venter J.C."/>
            <person name="Vicario S."/>
            <person name="Vieira F.G."/>
            <person name="Vilella A.J."/>
            <person name="Villasante A."/>
            <person name="Walenz B."/>
            <person name="Wang J."/>
            <person name="Wasserman M."/>
            <person name="Watts T."/>
            <person name="Wilson D."/>
            <person name="Wilson R.K."/>
            <person name="Wing R.A."/>
            <person name="Wolfner M.F."/>
            <person name="Wong A."/>
            <person name="Wong G.K."/>
            <person name="Wu C.I."/>
            <person name="Wu G."/>
            <person name="Yamamoto D."/>
            <person name="Yang H.P."/>
            <person name="Yang S.P."/>
            <person name="Yorke J.A."/>
            <person name="Yoshida K."/>
            <person name="Zdobnov E."/>
            <person name="Zhang P."/>
            <person name="Zhang Y."/>
            <person name="Zimin A.V."/>
            <person name="Baldwin J."/>
            <person name="Abdouelleil A."/>
            <person name="Abdulkadir J."/>
            <person name="Abebe A."/>
            <person name="Abera B."/>
            <person name="Abreu J."/>
            <person name="Acer S.C."/>
            <person name="Aftuck L."/>
            <person name="Alexander A."/>
            <person name="An P."/>
            <person name="Anderson E."/>
            <person name="Anderson S."/>
            <person name="Arachi H."/>
            <person name="Azer M."/>
            <person name="Bachantsang P."/>
            <person name="Barry A."/>
            <person name="Bayul T."/>
            <person name="Berlin A."/>
            <person name="Bessette D."/>
            <person name="Bloom T."/>
            <person name="Blye J."/>
            <person name="Boguslavskiy L."/>
            <person name="Bonnet C."/>
            <person name="Boukhgalter B."/>
            <person name="Bourzgui I."/>
            <person name="Brown A."/>
            <person name="Cahill P."/>
            <person name="Channer S."/>
            <person name="Cheshatsang Y."/>
            <person name="Chuda L."/>
            <person name="Citroen M."/>
            <person name="Collymore A."/>
            <person name="Cooke P."/>
            <person name="Costello M."/>
            <person name="D'Aco K."/>
            <person name="Daza R."/>
            <person name="De Haan G."/>
            <person name="DeGray S."/>
            <person name="DeMaso C."/>
            <person name="Dhargay N."/>
            <person name="Dooley K."/>
            <person name="Dooley E."/>
            <person name="Doricent M."/>
            <person name="Dorje P."/>
            <person name="Dorjee K."/>
            <person name="Dupes A."/>
            <person name="Elong R."/>
            <person name="Falk J."/>
            <person name="Farina A."/>
            <person name="Faro S."/>
            <person name="Ferguson D."/>
            <person name="Fisher S."/>
            <person name="Foley C.D."/>
            <person name="Franke A."/>
            <person name="Friedrich D."/>
            <person name="Gadbois L."/>
            <person name="Gearin G."/>
            <person name="Gearin C.R."/>
            <person name="Giannoukos G."/>
            <person name="Goode T."/>
            <person name="Graham J."/>
            <person name="Grandbois E."/>
            <person name="Grewal S."/>
            <person name="Gyaltsen K."/>
            <person name="Hafez N."/>
            <person name="Hagos B."/>
            <person name="Hall J."/>
            <person name="Henson C."/>
            <person name="Hollinger A."/>
            <person name="Honan T."/>
            <person name="Huard M.D."/>
            <person name="Hughes L."/>
            <person name="Hurhula B."/>
            <person name="Husby M.E."/>
            <person name="Kamat A."/>
            <person name="Kanga B."/>
            <person name="Kashin S."/>
            <person name="Khazanovich D."/>
            <person name="Kisner P."/>
            <person name="Lance K."/>
            <person name="Lara M."/>
            <person name="Lee W."/>
            <person name="Lennon N."/>
            <person name="Letendre F."/>
            <person name="LeVine R."/>
            <person name="Lipovsky A."/>
            <person name="Liu X."/>
            <person name="Liu J."/>
            <person name="Liu S."/>
            <person name="Lokyitsang T."/>
            <person name="Lokyitsang Y."/>
            <person name="Lubonja R."/>
            <person name="Lui A."/>
            <person name="MacDonald P."/>
            <person name="Magnisalis V."/>
            <person name="Maru K."/>
            <person name="Matthews C."/>
            <person name="McCusker W."/>
            <person name="McDonough S."/>
            <person name="Mehta T."/>
            <person name="Meldrim J."/>
            <person name="Meneus L."/>
            <person name="Mihai O."/>
            <person name="Mihalev A."/>
            <person name="Mihova T."/>
            <person name="Mittelman R."/>
            <person name="Mlenga V."/>
            <person name="Montmayeur A."/>
            <person name="Mulrain L."/>
            <person name="Navidi A."/>
            <person name="Naylor J."/>
            <person name="Negash T."/>
            <person name="Nguyen T."/>
            <person name="Nguyen N."/>
            <person name="Nicol R."/>
            <person name="Norbu C."/>
            <person name="Norbu N."/>
            <person name="Novod N."/>
            <person name="O'Neill B."/>
            <person name="Osman S."/>
            <person name="Markiewicz E."/>
            <person name="Oyono O.L."/>
            <person name="Patti C."/>
            <person name="Phunkhang P."/>
            <person name="Pierre F."/>
            <person name="Priest M."/>
            <person name="Raghuraman S."/>
            <person name="Rege F."/>
            <person name="Reyes R."/>
            <person name="Rise C."/>
            <person name="Rogov P."/>
            <person name="Ross K."/>
            <person name="Ryan E."/>
            <person name="Settipalli S."/>
            <person name="Shea T."/>
            <person name="Sherpa N."/>
            <person name="Shi L."/>
            <person name="Shih D."/>
            <person name="Sparrow T."/>
            <person name="Spaulding J."/>
            <person name="Stalker J."/>
            <person name="Stange-Thomann N."/>
            <person name="Stavropoulos S."/>
            <person name="Stone C."/>
            <person name="Strader C."/>
            <person name="Tesfaye S."/>
            <person name="Thomson T."/>
            <person name="Thoulutsang Y."/>
            <person name="Thoulutsang D."/>
            <person name="Topham K."/>
            <person name="Topping I."/>
            <person name="Tsamla T."/>
            <person name="Vassiliev H."/>
            <person name="Vo A."/>
            <person name="Wangchuk T."/>
            <person name="Wangdi T."/>
            <person name="Weiand M."/>
            <person name="Wilkinson J."/>
            <person name="Wilson A."/>
            <person name="Yadav S."/>
            <person name="Young G."/>
            <person name="Yu Q."/>
            <person name="Zembek L."/>
            <person name="Zhong D."/>
            <person name="Zimmer A."/>
            <person name="Zwirko Z."/>
            <person name="Jaffe D.B."/>
            <person name="Alvarez P."/>
            <person name="Brockman W."/>
            <person name="Butler J."/>
            <person name="Chin C."/>
            <person name="Gnerre S."/>
            <person name="Grabherr M."/>
            <person name="Kleber M."/>
            <person name="Mauceli E."/>
            <person name="MacCallum I."/>
        </authorList>
    </citation>
    <scope>NUCLEOTIDE SEQUENCE [LARGE SCALE GENOMIC DNA]</scope>
    <source>
        <strain evidence="6">Tucson 14030-0811.24</strain>
    </source>
</reference>
<dbReference type="PANTHER" id="PTHR24252:SF7">
    <property type="entry name" value="HYALIN"/>
    <property type="match status" value="1"/>
</dbReference>
<dbReference type="SMART" id="SM00020">
    <property type="entry name" value="Tryp_SPc"/>
    <property type="match status" value="1"/>
</dbReference>
<organism evidence="5 6">
    <name type="scientific">Drosophila willistoni</name>
    <name type="common">Fruit fly</name>
    <dbReference type="NCBI Taxonomy" id="7260"/>
    <lineage>
        <taxon>Eukaryota</taxon>
        <taxon>Metazoa</taxon>
        <taxon>Ecdysozoa</taxon>
        <taxon>Arthropoda</taxon>
        <taxon>Hexapoda</taxon>
        <taxon>Insecta</taxon>
        <taxon>Pterygota</taxon>
        <taxon>Neoptera</taxon>
        <taxon>Endopterygota</taxon>
        <taxon>Diptera</taxon>
        <taxon>Brachycera</taxon>
        <taxon>Muscomorpha</taxon>
        <taxon>Ephydroidea</taxon>
        <taxon>Drosophilidae</taxon>
        <taxon>Drosophila</taxon>
        <taxon>Sophophora</taxon>
    </lineage>
</organism>
<evidence type="ECO:0000256" key="2">
    <source>
        <dbReference type="SAM" id="Phobius"/>
    </source>
</evidence>
<dbReference type="PROSITE" id="PS50240">
    <property type="entry name" value="TRYPSIN_DOM"/>
    <property type="match status" value="1"/>
</dbReference>